<evidence type="ECO:0000313" key="2">
    <source>
        <dbReference type="EMBL" id="KAK3058619.1"/>
    </source>
</evidence>
<keyword evidence="3" id="KW-1185">Reference proteome</keyword>
<dbReference type="EMBL" id="JAWDJX010000001">
    <property type="protein sequence ID" value="KAK3058619.1"/>
    <property type="molecule type" value="Genomic_DNA"/>
</dbReference>
<protein>
    <submittedName>
        <fullName evidence="2">Uncharacterized protein</fullName>
    </submittedName>
</protein>
<feature type="compositionally biased region" description="Low complexity" evidence="1">
    <location>
        <begin position="113"/>
        <end position="131"/>
    </location>
</feature>
<gene>
    <name evidence="2" type="ORF">LTR09_000184</name>
</gene>
<sequence length="232" mass="26533">MAADRMSIAFLAPLRNPPESESGSIFLGFPRPSPTAPVGANPGRLQNGSRRNEERSFTSTYDRLVRDEESTFNSTYDRLRSNGPICDCTYAADPRHRCTGRTFERGHREERQPSSSTGSSPSSSAGDSVPRSFHRNPRSPRPTYSEEQRFFVMYARLVQDKPWPAIEEGFANIFKQRSKGGLCSLYYRIRRSWGLEDVLKSDANYWALERRIVDEKAFFHSQDFLLSIGYLR</sequence>
<feature type="compositionally biased region" description="Basic and acidic residues" evidence="1">
    <location>
        <begin position="103"/>
        <end position="112"/>
    </location>
</feature>
<feature type="region of interest" description="Disordered" evidence="1">
    <location>
        <begin position="1"/>
        <end position="62"/>
    </location>
</feature>
<name>A0AAJ0LXB0_9PEZI</name>
<feature type="region of interest" description="Disordered" evidence="1">
    <location>
        <begin position="103"/>
        <end position="143"/>
    </location>
</feature>
<evidence type="ECO:0000256" key="1">
    <source>
        <dbReference type="SAM" id="MobiDB-lite"/>
    </source>
</evidence>
<proteinExistence type="predicted"/>
<dbReference type="AlphaFoldDB" id="A0AAJ0LXB0"/>
<accession>A0AAJ0LXB0</accession>
<comment type="caution">
    <text evidence="2">The sequence shown here is derived from an EMBL/GenBank/DDBJ whole genome shotgun (WGS) entry which is preliminary data.</text>
</comment>
<organism evidence="2 3">
    <name type="scientific">Extremus antarcticus</name>
    <dbReference type="NCBI Taxonomy" id="702011"/>
    <lineage>
        <taxon>Eukaryota</taxon>
        <taxon>Fungi</taxon>
        <taxon>Dikarya</taxon>
        <taxon>Ascomycota</taxon>
        <taxon>Pezizomycotina</taxon>
        <taxon>Dothideomycetes</taxon>
        <taxon>Dothideomycetidae</taxon>
        <taxon>Mycosphaerellales</taxon>
        <taxon>Extremaceae</taxon>
        <taxon>Extremus</taxon>
    </lineage>
</organism>
<evidence type="ECO:0000313" key="3">
    <source>
        <dbReference type="Proteomes" id="UP001271007"/>
    </source>
</evidence>
<reference evidence="2" key="1">
    <citation type="submission" date="2023-04" db="EMBL/GenBank/DDBJ databases">
        <title>Black Yeasts Isolated from many extreme environments.</title>
        <authorList>
            <person name="Coleine C."/>
            <person name="Stajich J.E."/>
            <person name="Selbmann L."/>
        </authorList>
    </citation>
    <scope>NUCLEOTIDE SEQUENCE</scope>
    <source>
        <strain evidence="2">CCFEE 5312</strain>
    </source>
</reference>
<dbReference type="Proteomes" id="UP001271007">
    <property type="component" value="Unassembled WGS sequence"/>
</dbReference>